<dbReference type="GO" id="GO:0007160">
    <property type="term" value="P:cell-matrix adhesion"/>
    <property type="evidence" value="ECO:0007669"/>
    <property type="project" value="InterPro"/>
</dbReference>
<proteinExistence type="predicted"/>
<keyword evidence="2" id="KW-1185">Reference proteome</keyword>
<dbReference type="GO" id="GO:0005509">
    <property type="term" value="F:calcium ion binding"/>
    <property type="evidence" value="ECO:0007669"/>
    <property type="project" value="InterPro"/>
</dbReference>
<protein>
    <submittedName>
        <fullName evidence="3">Uncharacterized protein LOC111136983</fullName>
    </submittedName>
</protein>
<dbReference type="GO" id="GO:0005764">
    <property type="term" value="C:lysosome"/>
    <property type="evidence" value="ECO:0007669"/>
    <property type="project" value="TreeGrafter"/>
</dbReference>
<gene>
    <name evidence="3" type="primary">LOC111136983</name>
</gene>
<name>A0A8B8EVE7_CRAVI</name>
<dbReference type="OrthoDB" id="10001248at2759"/>
<evidence type="ECO:0000256" key="1">
    <source>
        <dbReference type="SAM" id="SignalP"/>
    </source>
</evidence>
<dbReference type="InterPro" id="IPR001299">
    <property type="entry name" value="Ependymin"/>
</dbReference>
<reference evidence="3" key="1">
    <citation type="submission" date="2025-08" db="UniProtKB">
        <authorList>
            <consortium name="RefSeq"/>
        </authorList>
    </citation>
    <scope>IDENTIFICATION</scope>
    <source>
        <tissue evidence="3">Whole sample</tissue>
    </source>
</reference>
<dbReference type="PANTHER" id="PTHR10697:SF13">
    <property type="entry name" value="RICIN B LECTIN DOMAIN-CONTAINING PROTEIN"/>
    <property type="match status" value="1"/>
</dbReference>
<evidence type="ECO:0000313" key="2">
    <source>
        <dbReference type="Proteomes" id="UP000694844"/>
    </source>
</evidence>
<dbReference type="PANTHER" id="PTHR10697">
    <property type="entry name" value="MAMMALIAN EPENDYMIN-RELATED PROTEIN 1"/>
    <property type="match status" value="1"/>
</dbReference>
<accession>A0A8B8EVE7</accession>
<dbReference type="KEGG" id="cvn:111136983"/>
<keyword evidence="1" id="KW-0732">Signal</keyword>
<dbReference type="Pfam" id="PF00811">
    <property type="entry name" value="Ependymin"/>
    <property type="match status" value="1"/>
</dbReference>
<dbReference type="GO" id="GO:0005576">
    <property type="term" value="C:extracellular region"/>
    <property type="evidence" value="ECO:0007669"/>
    <property type="project" value="InterPro"/>
</dbReference>
<feature type="signal peptide" evidence="1">
    <location>
        <begin position="1"/>
        <end position="18"/>
    </location>
</feature>
<dbReference type="AlphaFoldDB" id="A0A8B8EVE7"/>
<dbReference type="Proteomes" id="UP000694844">
    <property type="component" value="Chromosome 5"/>
</dbReference>
<dbReference type="GeneID" id="111136983"/>
<sequence>MKVQIALLFSVVSTLGEAAKECCPPSQLEVTAVGRGLMLTTDGGDPYSGYSHIYHDEKKGKYVRDVKVEFEKAGPMTLFILEDYAGGKLYTVVNGNCSVESLKGDFNREFCVSQSNFKGNISMGLDSEGFTMSLFGLNYSNPKYDIYGEAMVQQISNERCLIQSEMITARQNSELVGMESGIFFNATASISNPSIFDIPKECKSVRFSRRITTLASSYAIYLHGLKTRN</sequence>
<evidence type="ECO:0000313" key="3">
    <source>
        <dbReference type="RefSeq" id="XP_022343897.1"/>
    </source>
</evidence>
<dbReference type="RefSeq" id="XP_022343897.1">
    <property type="nucleotide sequence ID" value="XM_022488189.1"/>
</dbReference>
<feature type="chain" id="PRO_5034145856" evidence="1">
    <location>
        <begin position="19"/>
        <end position="229"/>
    </location>
</feature>
<organism evidence="2 3">
    <name type="scientific">Crassostrea virginica</name>
    <name type="common">Eastern oyster</name>
    <dbReference type="NCBI Taxonomy" id="6565"/>
    <lineage>
        <taxon>Eukaryota</taxon>
        <taxon>Metazoa</taxon>
        <taxon>Spiralia</taxon>
        <taxon>Lophotrochozoa</taxon>
        <taxon>Mollusca</taxon>
        <taxon>Bivalvia</taxon>
        <taxon>Autobranchia</taxon>
        <taxon>Pteriomorphia</taxon>
        <taxon>Ostreida</taxon>
        <taxon>Ostreoidea</taxon>
        <taxon>Ostreidae</taxon>
        <taxon>Crassostrea</taxon>
    </lineage>
</organism>